<reference evidence="2" key="1">
    <citation type="submission" date="2023-08" db="EMBL/GenBank/DDBJ databases">
        <title>A de novo genome assembly of Solanum verrucosum Schlechtendal, a Mexican diploid species geographically isolated from the other diploid A-genome species in potato relatives.</title>
        <authorList>
            <person name="Hosaka K."/>
        </authorList>
    </citation>
    <scope>NUCLEOTIDE SEQUENCE</scope>
    <source>
        <tissue evidence="2">Young leaves</tissue>
    </source>
</reference>
<evidence type="ECO:0000313" key="2">
    <source>
        <dbReference type="EMBL" id="WMV58443.1"/>
    </source>
</evidence>
<sequence length="171" mass="19705">MGVTPMEKVELATYQLKGVSQIWYNQWKEGRPKDEGFLDWEKFKVSFLDMVFSLEMREAKVHEFINLHQQSMSVREYALKFTQLSKYAPSMVVDPRERMSHCLKDHERDYDSWSSPPLVEPLVVMPWACEPCVTMKGILPQSSRGGPRVMVITTAREDSLEPGRGPLSVGH</sequence>
<proteinExistence type="predicted"/>
<dbReference type="Proteomes" id="UP001234989">
    <property type="component" value="Chromosome 12"/>
</dbReference>
<gene>
    <name evidence="2" type="ORF">MTR67_051828</name>
</gene>
<dbReference type="InterPro" id="IPR005162">
    <property type="entry name" value="Retrotrans_gag_dom"/>
</dbReference>
<dbReference type="AlphaFoldDB" id="A0AAF1A2G2"/>
<name>A0AAF1A2G2_SOLVR</name>
<organism evidence="2 3">
    <name type="scientific">Solanum verrucosum</name>
    <dbReference type="NCBI Taxonomy" id="315347"/>
    <lineage>
        <taxon>Eukaryota</taxon>
        <taxon>Viridiplantae</taxon>
        <taxon>Streptophyta</taxon>
        <taxon>Embryophyta</taxon>
        <taxon>Tracheophyta</taxon>
        <taxon>Spermatophyta</taxon>
        <taxon>Magnoliopsida</taxon>
        <taxon>eudicotyledons</taxon>
        <taxon>Gunneridae</taxon>
        <taxon>Pentapetalae</taxon>
        <taxon>asterids</taxon>
        <taxon>lamiids</taxon>
        <taxon>Solanales</taxon>
        <taxon>Solanaceae</taxon>
        <taxon>Solanoideae</taxon>
        <taxon>Solaneae</taxon>
        <taxon>Solanum</taxon>
    </lineage>
</organism>
<feature type="domain" description="Retrotransposon gag" evidence="1">
    <location>
        <begin position="11"/>
        <end position="103"/>
    </location>
</feature>
<dbReference type="Pfam" id="PF03732">
    <property type="entry name" value="Retrotrans_gag"/>
    <property type="match status" value="1"/>
</dbReference>
<evidence type="ECO:0000259" key="1">
    <source>
        <dbReference type="Pfam" id="PF03732"/>
    </source>
</evidence>
<dbReference type="EMBL" id="CP133623">
    <property type="protein sequence ID" value="WMV58443.1"/>
    <property type="molecule type" value="Genomic_DNA"/>
</dbReference>
<keyword evidence="3" id="KW-1185">Reference proteome</keyword>
<accession>A0AAF1A2G2</accession>
<evidence type="ECO:0000313" key="3">
    <source>
        <dbReference type="Proteomes" id="UP001234989"/>
    </source>
</evidence>
<protein>
    <recommendedName>
        <fullName evidence="1">Retrotransposon gag domain-containing protein</fullName>
    </recommendedName>
</protein>